<feature type="domain" description="AAA" evidence="1">
    <location>
        <begin position="1"/>
        <end position="164"/>
    </location>
</feature>
<dbReference type="RefSeq" id="WP_380697160.1">
    <property type="nucleotide sequence ID" value="NZ_JBHRYR010000003.1"/>
</dbReference>
<dbReference type="Gene3D" id="3.40.50.300">
    <property type="entry name" value="P-loop containing nucleotide triphosphate hydrolases"/>
    <property type="match status" value="1"/>
</dbReference>
<sequence length="249" mass="27941">MKILASYSIKGGVGKTTTAVNLAWLAHRSGISTLLLDLDPQGASSFYLRQDAEGSLEAKRWLKGKSALTDHVLSTDYDWLDIVAAHDSFRDLDLVLDGEDDTALRRELRALKKRYQLVIVDCPPTFNRLSEQIFRAAHRIVVPVQPTTLSARTYEQLRLRMADVGVKEKKLLPFFSMVEGRKSLQKEVMATFSAQYPYILDARIPYSADVERMGIQRAPVGTYGGRRIAAKAFEALWQQVLAEAEIPAK</sequence>
<dbReference type="PANTHER" id="PTHR13696">
    <property type="entry name" value="P-LOOP CONTAINING NUCLEOSIDE TRIPHOSPHATE HYDROLASE"/>
    <property type="match status" value="1"/>
</dbReference>
<protein>
    <submittedName>
        <fullName evidence="2">ParA family protein</fullName>
    </submittedName>
</protein>
<dbReference type="PANTHER" id="PTHR13696:SF52">
    <property type="entry name" value="PARA FAMILY PROTEIN CT_582"/>
    <property type="match status" value="1"/>
</dbReference>
<evidence type="ECO:0000313" key="2">
    <source>
        <dbReference type="EMBL" id="MFC3853730.1"/>
    </source>
</evidence>
<organism evidence="2 3">
    <name type="scientific">Saccharospirillum mangrovi</name>
    <dbReference type="NCBI Taxonomy" id="2161747"/>
    <lineage>
        <taxon>Bacteria</taxon>
        <taxon>Pseudomonadati</taxon>
        <taxon>Pseudomonadota</taxon>
        <taxon>Gammaproteobacteria</taxon>
        <taxon>Oceanospirillales</taxon>
        <taxon>Saccharospirillaceae</taxon>
        <taxon>Saccharospirillum</taxon>
    </lineage>
</organism>
<evidence type="ECO:0000259" key="1">
    <source>
        <dbReference type="Pfam" id="PF13614"/>
    </source>
</evidence>
<dbReference type="Proteomes" id="UP001595617">
    <property type="component" value="Unassembled WGS sequence"/>
</dbReference>
<dbReference type="CDD" id="cd02042">
    <property type="entry name" value="ParAB_family"/>
    <property type="match status" value="1"/>
</dbReference>
<dbReference type="InterPro" id="IPR050678">
    <property type="entry name" value="DNA_Partitioning_ATPase"/>
</dbReference>
<dbReference type="SUPFAM" id="SSF52540">
    <property type="entry name" value="P-loop containing nucleoside triphosphate hydrolases"/>
    <property type="match status" value="1"/>
</dbReference>
<dbReference type="EMBL" id="JBHRYR010000003">
    <property type="protein sequence ID" value="MFC3853730.1"/>
    <property type="molecule type" value="Genomic_DNA"/>
</dbReference>
<gene>
    <name evidence="2" type="ORF">ACFOOG_12875</name>
</gene>
<dbReference type="InterPro" id="IPR027417">
    <property type="entry name" value="P-loop_NTPase"/>
</dbReference>
<dbReference type="InterPro" id="IPR025669">
    <property type="entry name" value="AAA_dom"/>
</dbReference>
<proteinExistence type="predicted"/>
<comment type="caution">
    <text evidence="2">The sequence shown here is derived from an EMBL/GenBank/DDBJ whole genome shotgun (WGS) entry which is preliminary data.</text>
</comment>
<evidence type="ECO:0000313" key="3">
    <source>
        <dbReference type="Proteomes" id="UP001595617"/>
    </source>
</evidence>
<dbReference type="Pfam" id="PF13614">
    <property type="entry name" value="AAA_31"/>
    <property type="match status" value="1"/>
</dbReference>
<keyword evidence="3" id="KW-1185">Reference proteome</keyword>
<accession>A0ABV7ZZN7</accession>
<name>A0ABV7ZZN7_9GAMM</name>
<reference evidence="3" key="1">
    <citation type="journal article" date="2019" name="Int. J. Syst. Evol. Microbiol.">
        <title>The Global Catalogue of Microorganisms (GCM) 10K type strain sequencing project: providing services to taxonomists for standard genome sequencing and annotation.</title>
        <authorList>
            <consortium name="The Broad Institute Genomics Platform"/>
            <consortium name="The Broad Institute Genome Sequencing Center for Infectious Disease"/>
            <person name="Wu L."/>
            <person name="Ma J."/>
        </authorList>
    </citation>
    <scope>NUCLEOTIDE SEQUENCE [LARGE SCALE GENOMIC DNA]</scope>
    <source>
        <strain evidence="3">IBRC 10765</strain>
    </source>
</reference>